<sequence>MDTQILTQKMKVPLLHRQMKHAIIYSLRDLIGSFPCPDILPASDMKIRHQDKCSQAQVRFGLIRCCLEFLEVTLVGNQIGEGQTWPPTAVRGRDTIPSFR</sequence>
<evidence type="ECO:0000313" key="2">
    <source>
        <dbReference type="EMBL" id="LAA39747.1"/>
    </source>
</evidence>
<dbReference type="EMBL" id="IACJ01033103">
    <property type="protein sequence ID" value="LAA39746.1"/>
    <property type="molecule type" value="Transcribed_RNA"/>
</dbReference>
<reference evidence="2" key="2">
    <citation type="submission" date="2017-11" db="EMBL/GenBank/DDBJ databases">
        <title>Coralsnake Venomics: Analyses of Venom Gland Transcriptomes and Proteomes of Six Brazilian Taxa.</title>
        <authorList>
            <person name="Aird S.D."/>
            <person name="Jorge da Silva N."/>
            <person name="Qiu L."/>
            <person name="Villar-Briones A."/>
            <person name="Aparecida-Saddi V."/>
            <person name="Campos-Telles M.P."/>
            <person name="Grau M."/>
            <person name="Mikheyev A.S."/>
        </authorList>
    </citation>
    <scope>NUCLEOTIDE SEQUENCE</scope>
    <source>
        <tissue evidence="2">Venom_gland</tissue>
    </source>
</reference>
<accession>A0A2D4EWX1</accession>
<dbReference type="EMBL" id="IACJ01033104">
    <property type="protein sequence ID" value="LAA39747.1"/>
    <property type="molecule type" value="Transcribed_RNA"/>
</dbReference>
<protein>
    <submittedName>
        <fullName evidence="2">Uncharacterized protein</fullName>
    </submittedName>
</protein>
<evidence type="ECO:0000256" key="1">
    <source>
        <dbReference type="SAM" id="MobiDB-lite"/>
    </source>
</evidence>
<organism evidence="2">
    <name type="scientific">Micrurus corallinus</name>
    <name type="common">Brazilian coral snake</name>
    <dbReference type="NCBI Taxonomy" id="54390"/>
    <lineage>
        <taxon>Eukaryota</taxon>
        <taxon>Metazoa</taxon>
        <taxon>Chordata</taxon>
        <taxon>Craniata</taxon>
        <taxon>Vertebrata</taxon>
        <taxon>Euteleostomi</taxon>
        <taxon>Lepidosauria</taxon>
        <taxon>Squamata</taxon>
        <taxon>Bifurcata</taxon>
        <taxon>Unidentata</taxon>
        <taxon>Episquamata</taxon>
        <taxon>Toxicofera</taxon>
        <taxon>Serpentes</taxon>
        <taxon>Colubroidea</taxon>
        <taxon>Elapidae</taxon>
        <taxon>Elapinae</taxon>
        <taxon>Micrurus</taxon>
    </lineage>
</organism>
<name>A0A2D4EWX1_MICCO</name>
<dbReference type="AlphaFoldDB" id="A0A2D4EWX1"/>
<dbReference type="EMBL" id="IACJ01033102">
    <property type="protein sequence ID" value="LAA39745.1"/>
    <property type="molecule type" value="Transcribed_RNA"/>
</dbReference>
<reference evidence="2" key="1">
    <citation type="submission" date="2017-07" db="EMBL/GenBank/DDBJ databases">
        <authorList>
            <person name="Mikheyev A."/>
            <person name="Grau M."/>
        </authorList>
    </citation>
    <scope>NUCLEOTIDE SEQUENCE</scope>
    <source>
        <tissue evidence="2">Venom_gland</tissue>
    </source>
</reference>
<proteinExistence type="predicted"/>
<feature type="region of interest" description="Disordered" evidence="1">
    <location>
        <begin position="81"/>
        <end position="100"/>
    </location>
</feature>